<evidence type="ECO:0000313" key="1">
    <source>
        <dbReference type="EMBL" id="MSS28148.1"/>
    </source>
</evidence>
<dbReference type="Proteomes" id="UP000477488">
    <property type="component" value="Unassembled WGS sequence"/>
</dbReference>
<dbReference type="SUPFAM" id="SSF55073">
    <property type="entry name" value="Nucleotide cyclase"/>
    <property type="match status" value="1"/>
</dbReference>
<proteinExistence type="predicted"/>
<dbReference type="InterPro" id="IPR029787">
    <property type="entry name" value="Nucleotide_cyclase"/>
</dbReference>
<protein>
    <submittedName>
        <fullName evidence="1">GGDEF domain-containing protein</fullName>
    </submittedName>
</protein>
<name>A0A6L5XLZ0_9BACT</name>
<dbReference type="EMBL" id="VUMH01000008">
    <property type="protein sequence ID" value="MSS28148.1"/>
    <property type="molecule type" value="Genomic_DNA"/>
</dbReference>
<organism evidence="1 2">
    <name type="scientific">Desulfovibrio porci</name>
    <dbReference type="NCBI Taxonomy" id="2605782"/>
    <lineage>
        <taxon>Bacteria</taxon>
        <taxon>Pseudomonadati</taxon>
        <taxon>Thermodesulfobacteriota</taxon>
        <taxon>Desulfovibrionia</taxon>
        <taxon>Desulfovibrionales</taxon>
        <taxon>Desulfovibrionaceae</taxon>
        <taxon>Desulfovibrio</taxon>
    </lineage>
</organism>
<dbReference type="InterPro" id="IPR043128">
    <property type="entry name" value="Rev_trsase/Diguanyl_cyclase"/>
</dbReference>
<dbReference type="Gene3D" id="3.30.70.270">
    <property type="match status" value="1"/>
</dbReference>
<reference evidence="1 2" key="1">
    <citation type="submission" date="2019-09" db="EMBL/GenBank/DDBJ databases">
        <title>In-depth cultivation of the pig gut microbiome towards novel bacterial diversity and tailored functional studies.</title>
        <authorList>
            <person name="Wylensek D."/>
            <person name="Hitch T.C.A."/>
            <person name="Clavel T."/>
        </authorList>
    </citation>
    <scope>NUCLEOTIDE SEQUENCE [LARGE SCALE GENOMIC DNA]</scope>
    <source>
        <strain evidence="1 2">PG-178-WT-4</strain>
    </source>
</reference>
<sequence>MSKNAEFEALARELRALREHAACGDAGEQPDNAMLVVRLVRGLSRQRWQDFCRAFPLSQWCALPMPDAAPEAHVADLRADIQQQPPSAMPPDALVGTLSAELFTAQLERELLRQARNGGDLSLICAALSERRRLCVALGEGTVKRLERLLAETLRDNLDVCDSLGGMASGRYAALLPGMGLLKARRLAERLQAAFAEQARPLFPTGGISAGAGAGCALGIVCAGQGAPERASDLLARAAAALNAALEQEDGYIHQETPTSLGERTTLVHSSEKRFLFFGGE</sequence>
<comment type="caution">
    <text evidence="1">The sequence shown here is derived from an EMBL/GenBank/DDBJ whole genome shotgun (WGS) entry which is preliminary data.</text>
</comment>
<keyword evidence="2" id="KW-1185">Reference proteome</keyword>
<accession>A0A6L5XLZ0</accession>
<dbReference type="RefSeq" id="WP_154511284.1">
    <property type="nucleotide sequence ID" value="NZ_VUMH01000008.1"/>
</dbReference>
<dbReference type="AlphaFoldDB" id="A0A6L5XLZ0"/>
<evidence type="ECO:0000313" key="2">
    <source>
        <dbReference type="Proteomes" id="UP000477488"/>
    </source>
</evidence>
<gene>
    <name evidence="1" type="ORF">FYJ44_08895</name>
</gene>